<reference evidence="2 3" key="1">
    <citation type="submission" date="2021-07" db="EMBL/GenBank/DDBJ databases">
        <authorList>
            <person name="Palmer J.M."/>
        </authorList>
    </citation>
    <scope>NUCLEOTIDE SEQUENCE [LARGE SCALE GENOMIC DNA]</scope>
    <source>
        <strain evidence="2 3">AT_MEX2019</strain>
        <tissue evidence="2">Muscle</tissue>
    </source>
</reference>
<protein>
    <submittedName>
        <fullName evidence="2">Uncharacterized protein</fullName>
    </submittedName>
</protein>
<comment type="caution">
    <text evidence="2">The sequence shown here is derived from an EMBL/GenBank/DDBJ whole genome shotgun (WGS) entry which is preliminary data.</text>
</comment>
<gene>
    <name evidence="2" type="ORF">ATANTOWER_008322</name>
</gene>
<keyword evidence="3" id="KW-1185">Reference proteome</keyword>
<accession>A0ABU7CJE1</accession>
<evidence type="ECO:0000313" key="2">
    <source>
        <dbReference type="EMBL" id="MED6261669.1"/>
    </source>
</evidence>
<dbReference type="EMBL" id="JAHUTI010090501">
    <property type="protein sequence ID" value="MED6261669.1"/>
    <property type="molecule type" value="Genomic_DNA"/>
</dbReference>
<proteinExistence type="predicted"/>
<organism evidence="2 3">
    <name type="scientific">Ataeniobius toweri</name>
    <dbReference type="NCBI Taxonomy" id="208326"/>
    <lineage>
        <taxon>Eukaryota</taxon>
        <taxon>Metazoa</taxon>
        <taxon>Chordata</taxon>
        <taxon>Craniata</taxon>
        <taxon>Vertebrata</taxon>
        <taxon>Euteleostomi</taxon>
        <taxon>Actinopterygii</taxon>
        <taxon>Neopterygii</taxon>
        <taxon>Teleostei</taxon>
        <taxon>Neoteleostei</taxon>
        <taxon>Acanthomorphata</taxon>
        <taxon>Ovalentaria</taxon>
        <taxon>Atherinomorphae</taxon>
        <taxon>Cyprinodontiformes</taxon>
        <taxon>Goodeidae</taxon>
        <taxon>Ataeniobius</taxon>
    </lineage>
</organism>
<evidence type="ECO:0000313" key="3">
    <source>
        <dbReference type="Proteomes" id="UP001345963"/>
    </source>
</evidence>
<evidence type="ECO:0000256" key="1">
    <source>
        <dbReference type="SAM" id="MobiDB-lite"/>
    </source>
</evidence>
<feature type="region of interest" description="Disordered" evidence="1">
    <location>
        <begin position="51"/>
        <end position="86"/>
    </location>
</feature>
<sequence length="86" mass="9283">MAINSGQTKRSESETIIITVPVSGRWVALETEARGFMGSPAVAQRVSSCASLRSQHPTRSHSRQSNIQKTSAVKHCPAMHGRIGKP</sequence>
<dbReference type="Proteomes" id="UP001345963">
    <property type="component" value="Unassembled WGS sequence"/>
</dbReference>
<name>A0ABU7CJE1_9TELE</name>